<dbReference type="GO" id="GO:0015842">
    <property type="term" value="P:aminergic neurotransmitter loading into synaptic vesicle"/>
    <property type="evidence" value="ECO:0007669"/>
    <property type="project" value="TreeGrafter"/>
</dbReference>
<dbReference type="AlphaFoldDB" id="A0AA36FC36"/>
<dbReference type="InterPro" id="IPR050930">
    <property type="entry name" value="MFS_Vesicular_Transporter"/>
</dbReference>
<dbReference type="EMBL" id="OX597827">
    <property type="protein sequence ID" value="CAI9732560.1"/>
    <property type="molecule type" value="Genomic_DNA"/>
</dbReference>
<dbReference type="NCBIfam" id="TIGR00880">
    <property type="entry name" value="2_A_01_02"/>
    <property type="match status" value="1"/>
</dbReference>
<feature type="transmembrane region" description="Helical" evidence="8">
    <location>
        <begin position="275"/>
        <end position="295"/>
    </location>
</feature>
<feature type="transmembrane region" description="Helical" evidence="8">
    <location>
        <begin position="408"/>
        <end position="429"/>
    </location>
</feature>
<dbReference type="InterPro" id="IPR036259">
    <property type="entry name" value="MFS_trans_sf"/>
</dbReference>
<reference evidence="10" key="1">
    <citation type="submission" date="2023-08" db="EMBL/GenBank/DDBJ databases">
        <authorList>
            <person name="Alioto T."/>
            <person name="Alioto T."/>
            <person name="Gomez Garrido J."/>
        </authorList>
    </citation>
    <scope>NUCLEOTIDE SEQUENCE</scope>
</reference>
<dbReference type="FunFam" id="1.20.1250.20:FF:000145">
    <property type="entry name" value="Chromaffin granule amine transporter"/>
    <property type="match status" value="1"/>
</dbReference>
<evidence type="ECO:0000313" key="10">
    <source>
        <dbReference type="EMBL" id="CAI9732560.1"/>
    </source>
</evidence>
<comment type="similarity">
    <text evidence="2">Belongs to the major facilitator superfamily. Vesicular transporter family.</text>
</comment>
<evidence type="ECO:0000256" key="1">
    <source>
        <dbReference type="ARBA" id="ARBA00004141"/>
    </source>
</evidence>
<organism evidence="10 11">
    <name type="scientific">Octopus vulgaris</name>
    <name type="common">Common octopus</name>
    <dbReference type="NCBI Taxonomy" id="6645"/>
    <lineage>
        <taxon>Eukaryota</taxon>
        <taxon>Metazoa</taxon>
        <taxon>Spiralia</taxon>
        <taxon>Lophotrochozoa</taxon>
        <taxon>Mollusca</taxon>
        <taxon>Cephalopoda</taxon>
        <taxon>Coleoidea</taxon>
        <taxon>Octopodiformes</taxon>
        <taxon>Octopoda</taxon>
        <taxon>Incirrata</taxon>
        <taxon>Octopodidae</taxon>
        <taxon>Octopus</taxon>
    </lineage>
</organism>
<feature type="transmembrane region" description="Helical" evidence="8">
    <location>
        <begin position="355"/>
        <end position="375"/>
    </location>
</feature>
<feature type="transmembrane region" description="Helical" evidence="8">
    <location>
        <begin position="181"/>
        <end position="204"/>
    </location>
</feature>
<dbReference type="PANTHER" id="PTHR23506:SF23">
    <property type="entry name" value="GH10249P"/>
    <property type="match status" value="1"/>
</dbReference>
<evidence type="ECO:0000256" key="2">
    <source>
        <dbReference type="ARBA" id="ARBA00006829"/>
    </source>
</evidence>
<keyword evidence="6 8" id="KW-1133">Transmembrane helix</keyword>
<dbReference type="GO" id="GO:0043195">
    <property type="term" value="C:terminal bouton"/>
    <property type="evidence" value="ECO:0007669"/>
    <property type="project" value="TreeGrafter"/>
</dbReference>
<protein>
    <submittedName>
        <fullName evidence="10">Synaptic vesicular amine transporter-like</fullName>
    </submittedName>
</protein>
<feature type="transmembrane region" description="Helical" evidence="8">
    <location>
        <begin position="245"/>
        <end position="263"/>
    </location>
</feature>
<feature type="transmembrane region" description="Helical" evidence="8">
    <location>
        <begin position="316"/>
        <end position="335"/>
    </location>
</feature>
<feature type="transmembrane region" description="Helical" evidence="8">
    <location>
        <begin position="148"/>
        <end position="169"/>
    </location>
</feature>
<evidence type="ECO:0000256" key="7">
    <source>
        <dbReference type="ARBA" id="ARBA00023136"/>
    </source>
</evidence>
<dbReference type="Gene3D" id="1.20.1250.20">
    <property type="entry name" value="MFS general substrate transporter like domains"/>
    <property type="match status" value="2"/>
</dbReference>
<dbReference type="InterPro" id="IPR011701">
    <property type="entry name" value="MFS"/>
</dbReference>
<keyword evidence="3" id="KW-0813">Transport</keyword>
<dbReference type="GO" id="GO:0030672">
    <property type="term" value="C:synaptic vesicle membrane"/>
    <property type="evidence" value="ECO:0007669"/>
    <property type="project" value="TreeGrafter"/>
</dbReference>
<evidence type="ECO:0000259" key="9">
    <source>
        <dbReference type="PROSITE" id="PS50850"/>
    </source>
</evidence>
<dbReference type="Proteomes" id="UP001162480">
    <property type="component" value="Chromosome 14"/>
</dbReference>
<comment type="subcellular location">
    <subcellularLocation>
        <location evidence="1">Membrane</location>
        <topology evidence="1">Multi-pass membrane protein</topology>
    </subcellularLocation>
</comment>
<feature type="transmembrane region" description="Helical" evidence="8">
    <location>
        <begin position="382"/>
        <end position="402"/>
    </location>
</feature>
<keyword evidence="5" id="KW-0532">Neurotransmitter transport</keyword>
<evidence type="ECO:0000256" key="8">
    <source>
        <dbReference type="SAM" id="Phobius"/>
    </source>
</evidence>
<dbReference type="GO" id="GO:0042910">
    <property type="term" value="F:xenobiotic transmembrane transporter activity"/>
    <property type="evidence" value="ECO:0007669"/>
    <property type="project" value="InterPro"/>
</dbReference>
<evidence type="ECO:0000313" key="11">
    <source>
        <dbReference type="Proteomes" id="UP001162480"/>
    </source>
</evidence>
<feature type="domain" description="Major facilitator superfamily (MFS) profile" evidence="9">
    <location>
        <begin position="115"/>
        <end position="499"/>
    </location>
</feature>
<keyword evidence="11" id="KW-1185">Reference proteome</keyword>
<evidence type="ECO:0000256" key="6">
    <source>
        <dbReference type="ARBA" id="ARBA00022989"/>
    </source>
</evidence>
<dbReference type="Pfam" id="PF07690">
    <property type="entry name" value="MFS_1"/>
    <property type="match status" value="1"/>
</dbReference>
<dbReference type="PANTHER" id="PTHR23506">
    <property type="entry name" value="GH10249P"/>
    <property type="match status" value="1"/>
</dbReference>
<dbReference type="SUPFAM" id="SSF103473">
    <property type="entry name" value="MFS general substrate transporter"/>
    <property type="match status" value="1"/>
</dbReference>
<evidence type="ECO:0000256" key="4">
    <source>
        <dbReference type="ARBA" id="ARBA00022692"/>
    </source>
</evidence>
<gene>
    <name evidence="10" type="ORF">OCTVUL_1B025072</name>
</gene>
<name>A0AA36FC36_OCTVU</name>
<accession>A0AA36FC36</accession>
<dbReference type="GO" id="GO:0005335">
    <property type="term" value="F:serotonin:sodium:chloride symporter activity"/>
    <property type="evidence" value="ECO:0007669"/>
    <property type="project" value="TreeGrafter"/>
</dbReference>
<feature type="transmembrane region" description="Helical" evidence="8">
    <location>
        <begin position="475"/>
        <end position="494"/>
    </location>
</feature>
<evidence type="ECO:0000256" key="3">
    <source>
        <dbReference type="ARBA" id="ARBA00022448"/>
    </source>
</evidence>
<dbReference type="InterPro" id="IPR020846">
    <property type="entry name" value="MFS_dom"/>
</dbReference>
<proteinExistence type="inferred from homology"/>
<feature type="transmembrane region" description="Helical" evidence="8">
    <location>
        <begin position="441"/>
        <end position="463"/>
    </location>
</feature>
<feature type="transmembrane region" description="Helical" evidence="8">
    <location>
        <begin position="23"/>
        <end position="46"/>
    </location>
</feature>
<keyword evidence="4 8" id="KW-0812">Transmembrane</keyword>
<evidence type="ECO:0000256" key="5">
    <source>
        <dbReference type="ARBA" id="ARBA00022775"/>
    </source>
</evidence>
<dbReference type="CDD" id="cd17384">
    <property type="entry name" value="MFS_SLC18A1_2_VAT1_2"/>
    <property type="match status" value="1"/>
</dbReference>
<dbReference type="PROSITE" id="PS50850">
    <property type="entry name" value="MFS"/>
    <property type="match status" value="1"/>
</dbReference>
<keyword evidence="7 8" id="KW-0472">Membrane</keyword>
<sequence length="535" mass="58789">MTESFGRNYIIDLFSRCRNSRQLVLFIVFIALFLDNMLLTTVVPIIPNFLYLTQNKEILVNDTRQVLVNVTEPAVIETICYNVTKNRDFNETEREGLMKYIKKLAKTYVPPTPQSYMCENITVAPQGYTESYVTESNLVYVPQTRHQFLRHATVVVGLMFASKAVVQLITNPFLGPITNRVGYSIPMFTGFVVMMVSTIVFAFANSYSTLFLARSIQGIGSACSSVSGMGMLADRYPNDAERGKAMGIALGGLAMGVLVGPPFGGIMYQFGGKELPFLILACIAVIDGCLQLIVLQLKVKPEAQEGTSLKDLIRDPYILVAAGSITFANMGIAMLEPSLPMWMSDTMGAPEWEQGVAFLPASISYLIGTNVFGLLAHKIGRWLTALLGMLMIGFLMIAIPFAKNIFHLIVPHIAVGFGIGMVDSSMMPLMGHLVDLRHVSVYGSVYAIADVAFCLGFAVGPAVSGAIVRCVGFQGMIWVISTVNILYAPTMLFLRNPPVKEEKMSLVMNEQCPVQYVTYNQSKRDTTSEDDEGGY</sequence>
<dbReference type="InterPro" id="IPR001958">
    <property type="entry name" value="Tet-R_TetA/multi-R_MdtG-like"/>
</dbReference>